<dbReference type="PANTHER" id="PTHR31375">
    <property type="match status" value="1"/>
</dbReference>
<evidence type="ECO:0000256" key="10">
    <source>
        <dbReference type="ARBA" id="ARBA00048766"/>
    </source>
</evidence>
<evidence type="ECO:0000256" key="11">
    <source>
        <dbReference type="ARBA" id="ARBA00057651"/>
    </source>
</evidence>
<dbReference type="EMBL" id="JAGGNH010000008">
    <property type="protein sequence ID" value="KAJ0965028.1"/>
    <property type="molecule type" value="Genomic_DNA"/>
</dbReference>
<evidence type="ECO:0000256" key="5">
    <source>
        <dbReference type="ARBA" id="ARBA00022801"/>
    </source>
</evidence>
<evidence type="ECO:0000256" key="13">
    <source>
        <dbReference type="ARBA" id="ARBA00083621"/>
    </source>
</evidence>
<dbReference type="FunFam" id="2.160.20.10:FF:000004">
    <property type="entry name" value="Pectin lyase-like superfamily protein"/>
    <property type="match status" value="1"/>
</dbReference>
<accession>A0A9D5H6H3</accession>
<dbReference type="Proteomes" id="UP001085076">
    <property type="component" value="Miscellaneous, Linkage group lg08"/>
</dbReference>
<dbReference type="SUPFAM" id="SSF51126">
    <property type="entry name" value="Pectin lyase-like"/>
    <property type="match status" value="1"/>
</dbReference>
<evidence type="ECO:0000313" key="17">
    <source>
        <dbReference type="Proteomes" id="UP001085076"/>
    </source>
</evidence>
<feature type="active site" evidence="14">
    <location>
        <position position="128"/>
    </location>
</feature>
<evidence type="ECO:0000256" key="3">
    <source>
        <dbReference type="ARBA" id="ARBA00022512"/>
    </source>
</evidence>
<dbReference type="OrthoDB" id="187139at2759"/>
<evidence type="ECO:0000256" key="15">
    <source>
        <dbReference type="RuleBase" id="RU361169"/>
    </source>
</evidence>
<dbReference type="Pfam" id="PF00295">
    <property type="entry name" value="Glyco_hydro_28"/>
    <property type="match status" value="1"/>
</dbReference>
<keyword evidence="3" id="KW-0134">Cell wall</keyword>
<reference evidence="16" key="1">
    <citation type="submission" date="2021-03" db="EMBL/GenBank/DDBJ databases">
        <authorList>
            <person name="Li Z."/>
            <person name="Yang C."/>
        </authorList>
    </citation>
    <scope>NUCLEOTIDE SEQUENCE</scope>
    <source>
        <strain evidence="16">Dzin_1.0</strain>
        <tissue evidence="16">Leaf</tissue>
    </source>
</reference>
<dbReference type="Gene3D" id="2.160.20.10">
    <property type="entry name" value="Single-stranded right-handed beta-helix, Pectin lyase-like"/>
    <property type="match status" value="1"/>
</dbReference>
<dbReference type="InterPro" id="IPR006626">
    <property type="entry name" value="PbH1"/>
</dbReference>
<evidence type="ECO:0000256" key="2">
    <source>
        <dbReference type="ARBA" id="ARBA00008834"/>
    </source>
</evidence>
<comment type="function">
    <text evidence="11">May function in depolymerizing pectin during pollen development, germination, and tube growth. Acts as an exo-polygalacturonase.</text>
</comment>
<keyword evidence="7" id="KW-0961">Cell wall biogenesis/degradation</keyword>
<dbReference type="GO" id="GO:0071555">
    <property type="term" value="P:cell wall organization"/>
    <property type="evidence" value="ECO:0007669"/>
    <property type="project" value="UniProtKB-KW"/>
</dbReference>
<comment type="caution">
    <text evidence="16">The sequence shown here is derived from an EMBL/GenBank/DDBJ whole genome shotgun (WGS) entry which is preliminary data.</text>
</comment>
<evidence type="ECO:0000256" key="12">
    <source>
        <dbReference type="ARBA" id="ARBA00068298"/>
    </source>
</evidence>
<keyword evidence="4" id="KW-0964">Secreted</keyword>
<name>A0A9D5H6H3_9LILI</name>
<keyword evidence="6 15" id="KW-0326">Glycosidase</keyword>
<dbReference type="InterPro" id="IPR000743">
    <property type="entry name" value="Glyco_hydro_28"/>
</dbReference>
<sequence length="283" mass="30730">MLKLTGGGTFDGQGAVSWPFNKCPMKKQCQVLPTSLKFVHTTNTRVRGIRSVNSKFFHIALVGCQNFWATNLRITAPADSPNTDGIHIDRSSGVSIHNSLIGTGDDCISVGQGNSQVILKNIRCGPGHGISVGSLGRYENEENVQGLLVKDCIFSGTENGVRIKTWENSPQYTSATNMTFQNIIMNQVSNPIIIDQTYCPYTSCDRQAPSRVKISDITFKDIRGTSATPVAVTLKCSKGVPCRNINLHNVQLKYNGLVPTTSTCSNVQALMFTGVQFPPPCSL</sequence>
<dbReference type="PROSITE" id="PS00502">
    <property type="entry name" value="POLYGALACTURONASE"/>
    <property type="match status" value="1"/>
</dbReference>
<dbReference type="EC" id="3.2.1.67" evidence="8"/>
<evidence type="ECO:0000256" key="7">
    <source>
        <dbReference type="ARBA" id="ARBA00023316"/>
    </source>
</evidence>
<evidence type="ECO:0000256" key="14">
    <source>
        <dbReference type="PROSITE-ProRule" id="PRU10052"/>
    </source>
</evidence>
<evidence type="ECO:0000256" key="6">
    <source>
        <dbReference type="ARBA" id="ARBA00023295"/>
    </source>
</evidence>
<dbReference type="AlphaFoldDB" id="A0A9D5H6H3"/>
<dbReference type="GO" id="GO:0004650">
    <property type="term" value="F:polygalacturonase activity"/>
    <property type="evidence" value="ECO:0007669"/>
    <property type="project" value="InterPro"/>
</dbReference>
<dbReference type="InterPro" id="IPR012334">
    <property type="entry name" value="Pectin_lyas_fold"/>
</dbReference>
<dbReference type="SMART" id="SM00710">
    <property type="entry name" value="PbH1"/>
    <property type="match status" value="4"/>
</dbReference>
<dbReference type="GO" id="GO:0005975">
    <property type="term" value="P:carbohydrate metabolic process"/>
    <property type="evidence" value="ECO:0007669"/>
    <property type="project" value="InterPro"/>
</dbReference>
<evidence type="ECO:0000313" key="16">
    <source>
        <dbReference type="EMBL" id="KAJ0965028.1"/>
    </source>
</evidence>
<gene>
    <name evidence="16" type="ORF">J5N97_026166</name>
</gene>
<protein>
    <recommendedName>
        <fullName evidence="12">Exopolygalacturonase</fullName>
        <ecNumber evidence="8">3.2.1.67</ecNumber>
    </recommendedName>
    <alternativeName>
        <fullName evidence="9">Galacturan 1,4-alpha-galacturonidase</fullName>
    </alternativeName>
    <alternativeName>
        <fullName evidence="13">Pectinase</fullName>
    </alternativeName>
</protein>
<evidence type="ECO:0000256" key="1">
    <source>
        <dbReference type="ARBA" id="ARBA00004191"/>
    </source>
</evidence>
<evidence type="ECO:0000256" key="8">
    <source>
        <dbReference type="ARBA" id="ARBA00038933"/>
    </source>
</evidence>
<evidence type="ECO:0000256" key="9">
    <source>
        <dbReference type="ARBA" id="ARBA00043142"/>
    </source>
</evidence>
<keyword evidence="17" id="KW-1185">Reference proteome</keyword>
<evidence type="ECO:0000256" key="4">
    <source>
        <dbReference type="ARBA" id="ARBA00022525"/>
    </source>
</evidence>
<comment type="subcellular location">
    <subcellularLocation>
        <location evidence="1">Secreted</location>
        <location evidence="1">Cell wall</location>
    </subcellularLocation>
</comment>
<comment type="similarity">
    <text evidence="2 15">Belongs to the glycosyl hydrolase 28 family.</text>
</comment>
<keyword evidence="5 15" id="KW-0378">Hydrolase</keyword>
<dbReference type="InterPro" id="IPR011050">
    <property type="entry name" value="Pectin_lyase_fold/virulence"/>
</dbReference>
<dbReference type="GO" id="GO:0047911">
    <property type="term" value="F:galacturan 1,4-alpha-galacturonidase activity"/>
    <property type="evidence" value="ECO:0007669"/>
    <property type="project" value="UniProtKB-EC"/>
</dbReference>
<comment type="catalytic activity">
    <reaction evidence="10">
        <text>[(1-&gt;4)-alpha-D-galacturonosyl](n) + H2O = alpha-D-galacturonate + [(1-&gt;4)-alpha-D-galacturonosyl](n-1)</text>
        <dbReference type="Rhea" id="RHEA:14117"/>
        <dbReference type="Rhea" id="RHEA-COMP:14570"/>
        <dbReference type="Rhea" id="RHEA-COMP:14572"/>
        <dbReference type="ChEBI" id="CHEBI:15377"/>
        <dbReference type="ChEBI" id="CHEBI:58658"/>
        <dbReference type="ChEBI" id="CHEBI:140523"/>
        <dbReference type="EC" id="3.2.1.67"/>
    </reaction>
</comment>
<proteinExistence type="inferred from homology"/>
<organism evidence="16 17">
    <name type="scientific">Dioscorea zingiberensis</name>
    <dbReference type="NCBI Taxonomy" id="325984"/>
    <lineage>
        <taxon>Eukaryota</taxon>
        <taxon>Viridiplantae</taxon>
        <taxon>Streptophyta</taxon>
        <taxon>Embryophyta</taxon>
        <taxon>Tracheophyta</taxon>
        <taxon>Spermatophyta</taxon>
        <taxon>Magnoliopsida</taxon>
        <taxon>Liliopsida</taxon>
        <taxon>Dioscoreales</taxon>
        <taxon>Dioscoreaceae</taxon>
        <taxon>Dioscorea</taxon>
    </lineage>
</organism>
<reference evidence="16" key="2">
    <citation type="journal article" date="2022" name="Hortic Res">
        <title>The genome of Dioscorea zingiberensis sheds light on the biosynthesis, origin and evolution of the medicinally important diosgenin saponins.</title>
        <authorList>
            <person name="Li Y."/>
            <person name="Tan C."/>
            <person name="Li Z."/>
            <person name="Guo J."/>
            <person name="Li S."/>
            <person name="Chen X."/>
            <person name="Wang C."/>
            <person name="Dai X."/>
            <person name="Yang H."/>
            <person name="Song W."/>
            <person name="Hou L."/>
            <person name="Xu J."/>
            <person name="Tong Z."/>
            <person name="Xu A."/>
            <person name="Yuan X."/>
            <person name="Wang W."/>
            <person name="Yang Q."/>
            <person name="Chen L."/>
            <person name="Sun Z."/>
            <person name="Wang K."/>
            <person name="Pan B."/>
            <person name="Chen J."/>
            <person name="Bao Y."/>
            <person name="Liu F."/>
            <person name="Qi X."/>
            <person name="Gang D.R."/>
            <person name="Wen J."/>
            <person name="Li J."/>
        </authorList>
    </citation>
    <scope>NUCLEOTIDE SEQUENCE</scope>
    <source>
        <strain evidence="16">Dzin_1.0</strain>
    </source>
</reference>